<keyword evidence="7 16" id="KW-0863">Zinc-finger</keyword>
<evidence type="ECO:0000256" key="15">
    <source>
        <dbReference type="ARBA" id="ARBA00023323"/>
    </source>
</evidence>
<dbReference type="GO" id="GO:0042025">
    <property type="term" value="C:host cell nucleus"/>
    <property type="evidence" value="ECO:0007669"/>
    <property type="project" value="UniProtKB-SubCell"/>
</dbReference>
<evidence type="ECO:0000256" key="6">
    <source>
        <dbReference type="ARBA" id="ARBA00022723"/>
    </source>
</evidence>
<evidence type="ECO:0000256" key="10">
    <source>
        <dbReference type="ARBA" id="ARBA00023125"/>
    </source>
</evidence>
<dbReference type="InterPro" id="IPR038575">
    <property type="entry name" value="E6_sf"/>
</dbReference>
<evidence type="ECO:0000256" key="17">
    <source>
        <dbReference type="RuleBase" id="RU363123"/>
    </source>
</evidence>
<evidence type="ECO:0000313" key="19">
    <source>
        <dbReference type="Proteomes" id="UP000118015"/>
    </source>
</evidence>
<dbReference type="GO" id="GO:0039648">
    <property type="term" value="P:symbiont-mediated perturbation of host ubiquitin-like protein modification"/>
    <property type="evidence" value="ECO:0007669"/>
    <property type="project" value="UniProtKB-UniRule"/>
</dbReference>
<organism evidence="18 19">
    <name type="scientific">Eptesicus serotinus papillomavirus 2</name>
    <dbReference type="NCBI Taxonomy" id="1464072"/>
    <lineage>
        <taxon>Viruses</taxon>
        <taxon>Monodnaviria</taxon>
        <taxon>Shotokuvirae</taxon>
        <taxon>Cossaviricota</taxon>
        <taxon>Papovaviricetes</taxon>
        <taxon>Zurhausenvirales</taxon>
        <taxon>Papillomaviridae</taxon>
        <taxon>Firstpapillomavirinae</taxon>
        <taxon>Dyoomegapapillomavirus</taxon>
        <taxon>Dyoomegapapillomavirus 1</taxon>
    </lineage>
</organism>
<keyword evidence="13 16" id="KW-1035">Host cytoplasm</keyword>
<name>W8EC56_9PAPI</name>
<evidence type="ECO:0000256" key="16">
    <source>
        <dbReference type="HAMAP-Rule" id="MF_04006"/>
    </source>
</evidence>
<dbReference type="SUPFAM" id="SSF161229">
    <property type="entry name" value="E6 C-terminal domain-like"/>
    <property type="match status" value="2"/>
</dbReference>
<protein>
    <recommendedName>
        <fullName evidence="16 17">Protein E6</fullName>
    </recommendedName>
</protein>
<comment type="subunit">
    <text evidence="16">Forms homodimers. Interacts with ubiquitin-protein ligase UBE3A/E6-AP; this interaction stimulates UBE3A ubiquitin activity. Interacts with host BAK1.</text>
</comment>
<dbReference type="Pfam" id="PF00518">
    <property type="entry name" value="E6"/>
    <property type="match status" value="1"/>
</dbReference>
<evidence type="ECO:0000256" key="11">
    <source>
        <dbReference type="ARBA" id="ARBA00023159"/>
    </source>
</evidence>
<keyword evidence="15 16" id="KW-1119">Modulation of host cell apoptosis by virus</keyword>
<evidence type="ECO:0000256" key="9">
    <source>
        <dbReference type="ARBA" id="ARBA00023015"/>
    </source>
</evidence>
<dbReference type="GO" id="GO:0006351">
    <property type="term" value="P:DNA-templated transcription"/>
    <property type="evidence" value="ECO:0007669"/>
    <property type="project" value="UniProtKB-UniRule"/>
</dbReference>
<keyword evidence="12 16" id="KW-0804">Transcription</keyword>
<dbReference type="GO" id="GO:0039502">
    <property type="term" value="P:symbiont-mediated suppression of host type I interferon-mediated signaling pathway"/>
    <property type="evidence" value="ECO:0007669"/>
    <property type="project" value="UniProtKB-UniRule"/>
</dbReference>
<evidence type="ECO:0000256" key="1">
    <source>
        <dbReference type="ARBA" id="ARBA00006346"/>
    </source>
</evidence>
<evidence type="ECO:0000256" key="12">
    <source>
        <dbReference type="ARBA" id="ARBA00023163"/>
    </source>
</evidence>
<evidence type="ECO:0000256" key="13">
    <source>
        <dbReference type="ARBA" id="ARBA00023200"/>
    </source>
</evidence>
<evidence type="ECO:0000313" key="18">
    <source>
        <dbReference type="EMBL" id="AHJ81390.1"/>
    </source>
</evidence>
<evidence type="ECO:0000256" key="5">
    <source>
        <dbReference type="ARBA" id="ARBA00022632"/>
    </source>
</evidence>
<keyword evidence="19" id="KW-1185">Reference proteome</keyword>
<keyword evidence="8 16" id="KW-0862">Zinc</keyword>
<evidence type="ECO:0000256" key="7">
    <source>
        <dbReference type="ARBA" id="ARBA00022771"/>
    </source>
</evidence>
<dbReference type="GO" id="GO:0052170">
    <property type="term" value="P:symbiont-mediated suppression of host innate immune response"/>
    <property type="evidence" value="ECO:0007669"/>
    <property type="project" value="UniProtKB-KW"/>
</dbReference>
<feature type="zinc finger region" evidence="16">
    <location>
        <begin position="126"/>
        <end position="162"/>
    </location>
</feature>
<sequence>MLSSYNLYLFWCFVQNIKGEGRTGSGMDFSSIRTVQSLCSALGIPTCDLLLPCILCDCYLHLPDLQNFDAAPFTLVWRQGGAYGICTDCSRVSATFERTNFYQGSYSADGYLAVFGEAVFCVPVRCLYCLHRLTIQEIDCMVQSQQIFYLVRGILRGVCEGCNN</sequence>
<keyword evidence="5 16" id="KW-1090">Inhibition of host innate immune response by virus</keyword>
<gene>
    <name evidence="16 18" type="primary">E6</name>
</gene>
<feature type="zinc finger region" evidence="16">
    <location>
        <begin position="53"/>
        <end position="89"/>
    </location>
</feature>
<dbReference type="GO" id="GO:0003677">
    <property type="term" value="F:DNA binding"/>
    <property type="evidence" value="ECO:0007669"/>
    <property type="project" value="UniProtKB-UniRule"/>
</dbReference>
<keyword evidence="2 16" id="KW-0244">Early protein</keyword>
<keyword evidence="3 16" id="KW-1048">Host nucleus</keyword>
<comment type="caution">
    <text evidence="16">Lacks conserved residue(s) required for the propagation of feature annotation.</text>
</comment>
<comment type="similarity">
    <text evidence="1 16 17">Belongs to the papillomaviridae E6 protein family.</text>
</comment>
<dbReference type="GeneID" id="37618216"/>
<evidence type="ECO:0000256" key="2">
    <source>
        <dbReference type="ARBA" id="ARBA00022518"/>
    </source>
</evidence>
<evidence type="ECO:0000256" key="8">
    <source>
        <dbReference type="ARBA" id="ARBA00022833"/>
    </source>
</evidence>
<dbReference type="GO" id="GO:0052150">
    <property type="term" value="P:symbiont-mediated perturbation of host apoptosis"/>
    <property type="evidence" value="ECO:0007669"/>
    <property type="project" value="UniProtKB-KW"/>
</dbReference>
<evidence type="ECO:0000256" key="14">
    <source>
        <dbReference type="ARBA" id="ARBA00023280"/>
    </source>
</evidence>
<proteinExistence type="inferred from homology"/>
<evidence type="ECO:0000256" key="4">
    <source>
        <dbReference type="ARBA" id="ARBA00022581"/>
    </source>
</evidence>
<keyword evidence="14 16" id="KW-0899">Viral immunoevasion</keyword>
<dbReference type="Proteomes" id="UP000118015">
    <property type="component" value="Segment"/>
</dbReference>
<dbReference type="EMBL" id="KC858264">
    <property type="protein sequence ID" value="AHJ81390.1"/>
    <property type="molecule type" value="Genomic_DNA"/>
</dbReference>
<keyword evidence="4 16" id="KW-0945">Host-virus interaction</keyword>
<comment type="function">
    <text evidence="16">Plays a major role in the induction and maintenance of cellular transformation. E6 associates with host UBE3A/E6-AP ubiquitin-protein ligase and modulates its activity. Protects host keratinocytes from apoptosis by mediating the degradation of host BAK1. May also inhibit host immune response.</text>
</comment>
<keyword evidence="9 16" id="KW-0805">Transcription regulation</keyword>
<dbReference type="InterPro" id="IPR001334">
    <property type="entry name" value="E6"/>
</dbReference>
<dbReference type="RefSeq" id="YP_009507260.1">
    <property type="nucleotide sequence ID" value="NC_038517.1"/>
</dbReference>
<dbReference type="GO" id="GO:0008270">
    <property type="term" value="F:zinc ion binding"/>
    <property type="evidence" value="ECO:0007669"/>
    <property type="project" value="UniProtKB-KW"/>
</dbReference>
<dbReference type="OrthoDB" id="27353at10239"/>
<evidence type="ECO:0000256" key="3">
    <source>
        <dbReference type="ARBA" id="ARBA00022562"/>
    </source>
</evidence>
<accession>W8EC56</accession>
<dbReference type="GO" id="GO:0030430">
    <property type="term" value="C:host cell cytoplasm"/>
    <property type="evidence" value="ECO:0007669"/>
    <property type="project" value="UniProtKB-SubCell"/>
</dbReference>
<dbReference type="Gene3D" id="3.30.240.40">
    <property type="entry name" value="E6 early regulatory protein"/>
    <property type="match status" value="2"/>
</dbReference>
<keyword evidence="10 16" id="KW-0238">DNA-binding</keyword>
<dbReference type="KEGG" id="vg:37618216"/>
<keyword evidence="11 16" id="KW-0010">Activator</keyword>
<dbReference type="HAMAP" id="MF_04006">
    <property type="entry name" value="HPV_E6"/>
    <property type="match status" value="1"/>
</dbReference>
<reference evidence="18 19" key="1">
    <citation type="journal article" date="2014" name="Genome Biol. Evol.">
        <title>Novel papillomaviruses in free-ranging Iberian bats: no virus-host co-evolution, no strict host specificity, and hints for recombination.</title>
        <authorList>
            <person name="Garcia-Perez R."/>
            <person name="Ibanez C."/>
            <person name="Godinez J.M."/>
            <person name="Arechiga N."/>
            <person name="Garin I."/>
            <person name="Perez-Suarez G."/>
            <person name="de Paz O."/>
            <person name="Juste J."/>
            <person name="Echevarria J.E."/>
            <person name="Bravo I.G."/>
        </authorList>
    </citation>
    <scope>NUCLEOTIDE SEQUENCE [LARGE SCALE GENOMIC DNA]</scope>
</reference>
<dbReference type="GO" id="GO:0006355">
    <property type="term" value="P:regulation of DNA-templated transcription"/>
    <property type="evidence" value="ECO:0007669"/>
    <property type="project" value="UniProtKB-UniRule"/>
</dbReference>
<keyword evidence="6 16" id="KW-0479">Metal-binding</keyword>
<comment type="subcellular location">
    <subcellularLocation>
        <location evidence="16 17">Host cytoplasm</location>
    </subcellularLocation>
    <subcellularLocation>
        <location evidence="16 17">Host nucleus</location>
    </subcellularLocation>
</comment>